<protein>
    <submittedName>
        <fullName evidence="1">Borealin</fullName>
    </submittedName>
</protein>
<comment type="caution">
    <text evidence="1">The sequence shown here is derived from an EMBL/GenBank/DDBJ whole genome shotgun (WGS) entry which is preliminary data.</text>
</comment>
<reference evidence="1" key="1">
    <citation type="submission" date="2020-04" db="EMBL/GenBank/DDBJ databases">
        <title>A chromosome-scale assembly and high-density genetic map of the yellow drum (Nibea albiflora) genome.</title>
        <authorList>
            <person name="Xu D."/>
            <person name="Zhang W."/>
            <person name="Chen R."/>
            <person name="Tan P."/>
            <person name="Wang L."/>
            <person name="Song H."/>
            <person name="Tian L."/>
            <person name="Zhu Q."/>
            <person name="Wang B."/>
        </authorList>
    </citation>
    <scope>NUCLEOTIDE SEQUENCE</scope>
    <source>
        <strain evidence="1">ZJHYS-2018</strain>
    </source>
</reference>
<sequence>EPDKPKSPEVDNVKREEEAAIVESVVAEDHAVLLKSVKKTSKKKGGAKSSSEDENTPSTTRKGKATRKPPTTSKRAKALSVNKQNTSIRRSTRKPLVTPARSMLDSSLMMGATPLITPRFDPSPSVPIGEFEEPLWTLDLMSYDVFIQSVQLLASQMDSVDLSLLDETALKSIRLLQCPKAPVFHTAAKMVNIKENILSTVSCLLAEHSVAATPVQIEAEFARLTSVDLKGSLFAGLDQYMTRFLELYKGKSGIVDLARLMRCLDDKLKNESTSAASTSPGSEVTSAAPATSHGKATRRSSAVNDRRRLLKEAVIRRSGGLPKASLKQSPRLCPPAQTPRSGLSTCKPREAVPTERLQHRPDGPHISSPRPLFPPTTFIIGDSITRDIRFINAATHCFPGATVPHILDKLLEMMHSLPTSIKRIIVHVGTNDTTRQESEHTKNDFKLLFDALKNCGKSVFISGPIPTVGRGAGRFSRLLSLHTWLQSASRIYNFGFINNFYLFWDRNSLFKRDGLHPSKRGSQPANLQHAVHTFPCD</sequence>
<evidence type="ECO:0000313" key="2">
    <source>
        <dbReference type="Proteomes" id="UP000805704"/>
    </source>
</evidence>
<keyword evidence="2" id="KW-1185">Reference proteome</keyword>
<accession>A0ACB7ET88</accession>
<evidence type="ECO:0000313" key="1">
    <source>
        <dbReference type="EMBL" id="KAG8005357.1"/>
    </source>
</evidence>
<dbReference type="Proteomes" id="UP000805704">
    <property type="component" value="Chromosome 23"/>
</dbReference>
<gene>
    <name evidence="1" type="primary">CDCA8</name>
    <name evidence="1" type="ORF">GBF38_011375</name>
</gene>
<name>A0ACB7ET88_NIBAL</name>
<organism evidence="1 2">
    <name type="scientific">Nibea albiflora</name>
    <name type="common">Yellow drum</name>
    <name type="synonym">Corvina albiflora</name>
    <dbReference type="NCBI Taxonomy" id="240163"/>
    <lineage>
        <taxon>Eukaryota</taxon>
        <taxon>Metazoa</taxon>
        <taxon>Chordata</taxon>
        <taxon>Craniata</taxon>
        <taxon>Vertebrata</taxon>
        <taxon>Euteleostomi</taxon>
        <taxon>Actinopterygii</taxon>
        <taxon>Neopterygii</taxon>
        <taxon>Teleostei</taxon>
        <taxon>Neoteleostei</taxon>
        <taxon>Acanthomorphata</taxon>
        <taxon>Eupercaria</taxon>
        <taxon>Sciaenidae</taxon>
        <taxon>Nibea</taxon>
    </lineage>
</organism>
<proteinExistence type="predicted"/>
<feature type="non-terminal residue" evidence="1">
    <location>
        <position position="1"/>
    </location>
</feature>
<dbReference type="EMBL" id="CM024811">
    <property type="protein sequence ID" value="KAG8005357.1"/>
    <property type="molecule type" value="Genomic_DNA"/>
</dbReference>